<evidence type="ECO:0000313" key="3">
    <source>
        <dbReference type="Proteomes" id="UP000035034"/>
    </source>
</evidence>
<proteinExistence type="predicted"/>
<organism evidence="2 3">
    <name type="scientific">Gordonia effusa NBRC 100432</name>
    <dbReference type="NCBI Taxonomy" id="1077974"/>
    <lineage>
        <taxon>Bacteria</taxon>
        <taxon>Bacillati</taxon>
        <taxon>Actinomycetota</taxon>
        <taxon>Actinomycetes</taxon>
        <taxon>Mycobacteriales</taxon>
        <taxon>Gordoniaceae</taxon>
        <taxon>Gordonia</taxon>
    </lineage>
</organism>
<feature type="compositionally biased region" description="Acidic residues" evidence="1">
    <location>
        <begin position="212"/>
        <end position="235"/>
    </location>
</feature>
<dbReference type="AlphaFoldDB" id="H0R679"/>
<protein>
    <recommendedName>
        <fullName evidence="4">DUF3090 domain-containing protein</fullName>
    </recommendedName>
</protein>
<evidence type="ECO:0000256" key="1">
    <source>
        <dbReference type="SAM" id="MobiDB-lite"/>
    </source>
</evidence>
<evidence type="ECO:0000313" key="2">
    <source>
        <dbReference type="EMBL" id="GAB20580.1"/>
    </source>
</evidence>
<name>H0R679_9ACTN</name>
<dbReference type="STRING" id="1077974.GOEFS_120_00400"/>
<keyword evidence="3" id="KW-1185">Reference proteome</keyword>
<dbReference type="InterPro" id="IPR021441">
    <property type="entry name" value="DUF3090"/>
</dbReference>
<comment type="caution">
    <text evidence="2">The sequence shown here is derived from an EMBL/GenBank/DDBJ whole genome shotgun (WGS) entry which is preliminary data.</text>
</comment>
<dbReference type="NCBIfam" id="TIGR03847">
    <property type="entry name" value="conserved hypothetical protein"/>
    <property type="match status" value="1"/>
</dbReference>
<dbReference type="Pfam" id="PF11290">
    <property type="entry name" value="DUF3090"/>
    <property type="match status" value="1"/>
</dbReference>
<reference evidence="2 3" key="1">
    <citation type="submission" date="2011-12" db="EMBL/GenBank/DDBJ databases">
        <title>Whole genome shotgun sequence of Gordonia effusa NBRC 100432.</title>
        <authorList>
            <person name="Yoshida I."/>
            <person name="Takarada H."/>
            <person name="Hosoyama A."/>
            <person name="Tsuchikane K."/>
            <person name="Katsumata H."/>
            <person name="Yamazaki S."/>
            <person name="Fujita N."/>
        </authorList>
    </citation>
    <scope>NUCLEOTIDE SEQUENCE [LARGE SCALE GENOMIC DNA]</scope>
    <source>
        <strain evidence="2 3">NBRC 100432</strain>
    </source>
</reference>
<dbReference type="Proteomes" id="UP000035034">
    <property type="component" value="Unassembled WGS sequence"/>
</dbReference>
<evidence type="ECO:0008006" key="4">
    <source>
        <dbReference type="Google" id="ProtNLM"/>
    </source>
</evidence>
<sequence length="235" mass="25478">MSRAIHVFRSPDRFIAGTVGEPGDRTFFLQAIHESRVISVALEKQQVAILTDRIDSLLDEIARRFNAEVPPRTRKVSDLSPLITPIDAEFHVGTMGLGWDAEAQSVVVELLAVTEGEFDESIVLDDADEGPDAVRVFLTTDAARAFAARSLRVLSAGRPPCPLCGDPLDPAGHLCVRTNGYKRDVQFTAGGEFIDPEVLNNLAQQADTGLFDADDLPDDIDPEDGSDDPDTPPRG</sequence>
<accession>H0R679</accession>
<dbReference type="RefSeq" id="WP_007319915.1">
    <property type="nucleotide sequence ID" value="NZ_BAEH01000120.1"/>
</dbReference>
<feature type="region of interest" description="Disordered" evidence="1">
    <location>
        <begin position="207"/>
        <end position="235"/>
    </location>
</feature>
<dbReference type="eggNOG" id="ENOG502ZW25">
    <property type="taxonomic scope" value="Bacteria"/>
</dbReference>
<dbReference type="OrthoDB" id="156387at2"/>
<dbReference type="EMBL" id="BAEH01000120">
    <property type="protein sequence ID" value="GAB20580.1"/>
    <property type="molecule type" value="Genomic_DNA"/>
</dbReference>
<gene>
    <name evidence="2" type="ORF">GOEFS_120_00400</name>
</gene>